<evidence type="ECO:0000256" key="11">
    <source>
        <dbReference type="ARBA" id="ARBA00023014"/>
    </source>
</evidence>
<dbReference type="AlphaFoldDB" id="A0A328UIW6"/>
<keyword evidence="8 14" id="KW-0249">Electron transport</keyword>
<evidence type="ECO:0000256" key="2">
    <source>
        <dbReference type="ARBA" id="ARBA00011238"/>
    </source>
</evidence>
<dbReference type="PROSITE" id="PS00198">
    <property type="entry name" value="4FE4S_FER_1"/>
    <property type="match status" value="1"/>
</dbReference>
<dbReference type="InterPro" id="IPR017900">
    <property type="entry name" value="4Fe4S_Fe_S_CS"/>
</dbReference>
<reference evidence="17 18" key="1">
    <citation type="submission" date="2018-06" db="EMBL/GenBank/DDBJ databases">
        <title>Noncontiguous genome sequence of Ruminococcaceae bacterium ASD2818.</title>
        <authorList>
            <person name="Chaplin A.V."/>
            <person name="Sokolova S.R."/>
            <person name="Kochetkova T.O."/>
            <person name="Goltsov A.Y."/>
            <person name="Trofimov D.Y."/>
            <person name="Efimov B.A."/>
        </authorList>
    </citation>
    <scope>NUCLEOTIDE SEQUENCE [LARGE SCALE GENOMIC DNA]</scope>
    <source>
        <strain evidence="17 18">ASD2818</strain>
    </source>
</reference>
<dbReference type="Gene3D" id="3.40.50.970">
    <property type="match status" value="2"/>
</dbReference>
<dbReference type="InterPro" id="IPR011766">
    <property type="entry name" value="TPP_enzyme_TPP-bd"/>
</dbReference>
<dbReference type="EMBL" id="QLYR01000001">
    <property type="protein sequence ID" value="RAQ30662.1"/>
    <property type="molecule type" value="Genomic_DNA"/>
</dbReference>
<dbReference type="RefSeq" id="WP_112331857.1">
    <property type="nucleotide sequence ID" value="NZ_QLYR01000001.1"/>
</dbReference>
<evidence type="ECO:0000256" key="6">
    <source>
        <dbReference type="ARBA" id="ARBA00022485"/>
    </source>
</evidence>
<protein>
    <recommendedName>
        <fullName evidence="4 14">Indolepyruvate oxidoreductase subunit IorA</fullName>
        <shortName evidence="14">IOR</shortName>
        <ecNumber evidence="3 14">1.2.7.8</ecNumber>
    </recommendedName>
    <alternativeName>
        <fullName evidence="12 14">Indolepyruvate ferredoxin oxidoreductase subunit alpha</fullName>
    </alternativeName>
</protein>
<dbReference type="InterPro" id="IPR009014">
    <property type="entry name" value="Transketo_C/PFOR_II"/>
</dbReference>
<feature type="binding site" evidence="15">
    <location>
        <position position="541"/>
    </location>
    <ligand>
        <name>[4Fe-4S] cluster</name>
        <dbReference type="ChEBI" id="CHEBI:49883"/>
        <label>2</label>
    </ligand>
</feature>
<name>A0A328UIW6_9FIRM</name>
<feature type="binding site" evidence="15">
    <location>
        <position position="530"/>
    </location>
    <ligand>
        <name>[4Fe-4S] cluster</name>
        <dbReference type="ChEBI" id="CHEBI:49883"/>
        <label>1</label>
    </ligand>
</feature>
<dbReference type="InterPro" id="IPR029061">
    <property type="entry name" value="THDP-binding"/>
</dbReference>
<dbReference type="GO" id="GO:0043805">
    <property type="term" value="F:indolepyruvate ferredoxin oxidoreductase activity"/>
    <property type="evidence" value="ECO:0007669"/>
    <property type="project" value="UniProtKB-UniRule"/>
</dbReference>
<keyword evidence="17" id="KW-0670">Pyruvate</keyword>
<evidence type="ECO:0000256" key="1">
    <source>
        <dbReference type="ARBA" id="ARBA00002995"/>
    </source>
</evidence>
<evidence type="ECO:0000256" key="10">
    <source>
        <dbReference type="ARBA" id="ARBA00023004"/>
    </source>
</evidence>
<gene>
    <name evidence="17" type="primary">iorA</name>
    <name evidence="17" type="ORF">DPQ25_04035</name>
</gene>
<evidence type="ECO:0000259" key="16">
    <source>
        <dbReference type="PROSITE" id="PS51379"/>
    </source>
</evidence>
<dbReference type="GO" id="GO:0051539">
    <property type="term" value="F:4 iron, 4 sulfur cluster binding"/>
    <property type="evidence" value="ECO:0007669"/>
    <property type="project" value="UniProtKB-UniRule"/>
</dbReference>
<evidence type="ECO:0000256" key="8">
    <source>
        <dbReference type="ARBA" id="ARBA00022982"/>
    </source>
</evidence>
<evidence type="ECO:0000256" key="15">
    <source>
        <dbReference type="PIRSR" id="PIRSR006439-50"/>
    </source>
</evidence>
<dbReference type="InterPro" id="IPR017896">
    <property type="entry name" value="4Fe4S_Fe-S-bd"/>
</dbReference>
<feature type="domain" description="4Fe-4S ferredoxin-type" evidence="16">
    <location>
        <begin position="549"/>
        <end position="578"/>
    </location>
</feature>
<accession>A0A328UIW6</accession>
<feature type="domain" description="4Fe-4S ferredoxin-type" evidence="16">
    <location>
        <begin position="521"/>
        <end position="542"/>
    </location>
</feature>
<keyword evidence="10 14" id="KW-0408">Iron</keyword>
<dbReference type="FunFam" id="3.40.50.970:FF:000039">
    <property type="entry name" value="Indolepyruvate oxidoreductase subunit IorA"/>
    <property type="match status" value="1"/>
</dbReference>
<keyword evidence="11 14" id="KW-0411">Iron-sulfur</keyword>
<dbReference type="GO" id="GO:0030976">
    <property type="term" value="F:thiamine pyrophosphate binding"/>
    <property type="evidence" value="ECO:0007669"/>
    <property type="project" value="InterPro"/>
</dbReference>
<feature type="binding site" evidence="15">
    <location>
        <position position="561"/>
    </location>
    <ligand>
        <name>[4Fe-4S] cluster</name>
        <dbReference type="ChEBI" id="CHEBI:49883"/>
        <label>2</label>
    </ligand>
</feature>
<feature type="binding site" evidence="15">
    <location>
        <position position="533"/>
    </location>
    <ligand>
        <name>[4Fe-4S] cluster</name>
        <dbReference type="ChEBI" id="CHEBI:49883"/>
        <label>1</label>
    </ligand>
</feature>
<dbReference type="PANTHER" id="PTHR43710:SF5">
    <property type="entry name" value="INDOLEPYRUVATE FERREDOXIN OXIDOREDUCTASE ALPHA SUBUNIT"/>
    <property type="match status" value="1"/>
</dbReference>
<dbReference type="CDD" id="cd02008">
    <property type="entry name" value="TPP_IOR_alpha"/>
    <property type="match status" value="1"/>
</dbReference>
<comment type="caution">
    <text evidence="17">The sequence shown here is derived from an EMBL/GenBank/DDBJ whole genome shotgun (WGS) entry which is preliminary data.</text>
</comment>
<keyword evidence="7 14" id="KW-0479">Metal-binding</keyword>
<dbReference type="CDD" id="cd07034">
    <property type="entry name" value="TPP_PYR_PFOR_IOR-alpha_like"/>
    <property type="match status" value="1"/>
</dbReference>
<feature type="binding site" evidence="15">
    <location>
        <position position="558"/>
    </location>
    <ligand>
        <name>[4Fe-4S] cluster</name>
        <dbReference type="ChEBI" id="CHEBI:49883"/>
        <label>2</label>
    </ligand>
</feature>
<dbReference type="Pfam" id="PF02775">
    <property type="entry name" value="TPP_enzyme_C"/>
    <property type="match status" value="1"/>
</dbReference>
<dbReference type="Proteomes" id="UP000249377">
    <property type="component" value="Unassembled WGS sequence"/>
</dbReference>
<dbReference type="PIRSF" id="PIRSF006439">
    <property type="entry name" value="Indolepyruvate_ferr_oxidored"/>
    <property type="match status" value="1"/>
</dbReference>
<evidence type="ECO:0000256" key="4">
    <source>
        <dbReference type="ARBA" id="ARBA00017710"/>
    </source>
</evidence>
<dbReference type="EC" id="1.2.7.8" evidence="3 14"/>
<evidence type="ECO:0000256" key="5">
    <source>
        <dbReference type="ARBA" id="ARBA00022448"/>
    </source>
</evidence>
<keyword evidence="9 14" id="KW-0560">Oxidoreductase</keyword>
<comment type="subunit">
    <text evidence="2">Heterodimer of the IorA and IorB subunits.</text>
</comment>
<sequence>MKELLLGNEAVARGLYEAGVRVVSSYPGTPSTEITEAASQYDEIFCEWAPNEKVAAEVAAGASFGGARSFCAMKHVGLNVAADPLFTMSYIGVNGGMVLGVADDPGLHSSQNEQDSRNYAIAAKLPMLEPADSAECKQYAKLAYELSEQFDTPVILRLTTRVSHSRSIVELGERAALDLKPYEKNPAKNVMLPAFAKPKHHAVEARTEKLREWSEASGINTLEDNHAKIGIITAGVVYQYAHEVLGDSVSYLKLGMVNPLPDALLRDFASRVETVYVIEELDDIIETHCKKIGLDVHGKDTFPRCGEFSQAVIAKCLGRGLPQSKAVAEAIPVRPPVMCCGCPHRGLFYELKKHKVYVSGDIGCYTLGASAPLSAMDTCVCMGASVSALHGYNKARGPEAEHKSVAVIGDSTFIHSGITGLIDIAYNRSNSVVIVLDNSITGMTGHQQNPTTGYTIKGDPTSAVDLEALCHAVGIQRVRVCDPYDLKSVDQALKEELAADGPSVIISRRPCALLKYVKAKPPLRVDTERCIGCKACMGIGCPAISMRGGRAAIDQTQCVGCGVCTDLCPKSAICAQEVKE</sequence>
<dbReference type="Pfam" id="PF13237">
    <property type="entry name" value="Fer4_10"/>
    <property type="match status" value="1"/>
</dbReference>
<dbReference type="SUPFAM" id="SSF54862">
    <property type="entry name" value="4Fe-4S ferredoxins"/>
    <property type="match status" value="1"/>
</dbReference>
<comment type="function">
    <text evidence="1 14">Catalyzes the ferredoxin-dependent oxidative decarboxylation of arylpyruvates.</text>
</comment>
<keyword evidence="5 14" id="KW-0813">Transport</keyword>
<dbReference type="PROSITE" id="PS51379">
    <property type="entry name" value="4FE4S_FER_2"/>
    <property type="match status" value="2"/>
</dbReference>
<organism evidence="17 18">
    <name type="scientific">Hydrogeniiclostridium mannosilyticum</name>
    <dbReference type="NCBI Taxonomy" id="2764322"/>
    <lineage>
        <taxon>Bacteria</taxon>
        <taxon>Bacillati</taxon>
        <taxon>Bacillota</taxon>
        <taxon>Clostridia</taxon>
        <taxon>Eubacteriales</taxon>
        <taxon>Acutalibacteraceae</taxon>
        <taxon>Hydrogeniiclostridium</taxon>
    </lineage>
</organism>
<dbReference type="Gene3D" id="3.30.70.20">
    <property type="match status" value="1"/>
</dbReference>
<dbReference type="Pfam" id="PF01855">
    <property type="entry name" value="POR_N"/>
    <property type="match status" value="1"/>
</dbReference>
<dbReference type="SUPFAM" id="SSF52518">
    <property type="entry name" value="Thiamin diphosphate-binding fold (THDP-binding)"/>
    <property type="match status" value="2"/>
</dbReference>
<dbReference type="SUPFAM" id="SSF52922">
    <property type="entry name" value="TK C-terminal domain-like"/>
    <property type="match status" value="1"/>
</dbReference>
<dbReference type="InterPro" id="IPR045025">
    <property type="entry name" value="HACL1-like"/>
</dbReference>
<dbReference type="GO" id="GO:0046872">
    <property type="term" value="F:metal ion binding"/>
    <property type="evidence" value="ECO:0007669"/>
    <property type="project" value="UniProtKB-UniRule"/>
</dbReference>
<evidence type="ECO:0000256" key="12">
    <source>
        <dbReference type="ARBA" id="ARBA00030514"/>
    </source>
</evidence>
<keyword evidence="18" id="KW-1185">Reference proteome</keyword>
<evidence type="ECO:0000256" key="14">
    <source>
        <dbReference type="PIRNR" id="PIRNR006439"/>
    </source>
</evidence>
<feature type="binding site" evidence="15">
    <location>
        <position position="568"/>
    </location>
    <ligand>
        <name>[4Fe-4S] cluster</name>
        <dbReference type="ChEBI" id="CHEBI:49883"/>
        <label>1</label>
    </ligand>
</feature>
<dbReference type="NCBIfam" id="TIGR03336">
    <property type="entry name" value="IOR_alpha"/>
    <property type="match status" value="1"/>
</dbReference>
<feature type="binding site" evidence="15">
    <location>
        <position position="564"/>
    </location>
    <ligand>
        <name>[4Fe-4S] cluster</name>
        <dbReference type="ChEBI" id="CHEBI:49883"/>
        <label>2</label>
    </ligand>
</feature>
<feature type="binding site" evidence="15">
    <location>
        <position position="536"/>
    </location>
    <ligand>
        <name>[4Fe-4S] cluster</name>
        <dbReference type="ChEBI" id="CHEBI:49883"/>
        <label>1</label>
    </ligand>
</feature>
<evidence type="ECO:0000256" key="7">
    <source>
        <dbReference type="ARBA" id="ARBA00022723"/>
    </source>
</evidence>
<proteinExistence type="predicted"/>
<evidence type="ECO:0000313" key="18">
    <source>
        <dbReference type="Proteomes" id="UP000249377"/>
    </source>
</evidence>
<dbReference type="InterPro" id="IPR002880">
    <property type="entry name" value="Pyrv_Fd/Flavodoxin_OxRdtase_N"/>
</dbReference>
<evidence type="ECO:0000256" key="13">
    <source>
        <dbReference type="ARBA" id="ARBA00048332"/>
    </source>
</evidence>
<comment type="cofactor">
    <cofactor evidence="14 15">
        <name>[4Fe-4S] cluster</name>
        <dbReference type="ChEBI" id="CHEBI:49883"/>
    </cofactor>
    <text evidence="14 15">Binds 2 [4Fe-4S] clusters. In this family the first cluster has a non-standard and varying [4Fe-4S] binding motif CX(2)CX(2)CX(4-5)CP.</text>
</comment>
<dbReference type="InterPro" id="IPR017721">
    <property type="entry name" value="IorA"/>
</dbReference>
<evidence type="ECO:0000256" key="9">
    <source>
        <dbReference type="ARBA" id="ARBA00023002"/>
    </source>
</evidence>
<comment type="catalytic activity">
    <reaction evidence="13 14">
        <text>indole-3-pyruvate + 2 oxidized [2Fe-2S]-[ferredoxin] + CoA = (indol-3-yl)acetyl-CoA + 2 reduced [2Fe-2S]-[ferredoxin] + CO2 + H(+)</text>
        <dbReference type="Rhea" id="RHEA:12645"/>
        <dbReference type="Rhea" id="RHEA-COMP:10000"/>
        <dbReference type="Rhea" id="RHEA-COMP:10001"/>
        <dbReference type="ChEBI" id="CHEBI:15378"/>
        <dbReference type="ChEBI" id="CHEBI:16526"/>
        <dbReference type="ChEBI" id="CHEBI:17640"/>
        <dbReference type="ChEBI" id="CHEBI:33737"/>
        <dbReference type="ChEBI" id="CHEBI:33738"/>
        <dbReference type="ChEBI" id="CHEBI:57271"/>
        <dbReference type="ChEBI" id="CHEBI:57287"/>
        <dbReference type="EC" id="1.2.7.8"/>
    </reaction>
</comment>
<keyword evidence="6 14" id="KW-0004">4Fe-4S</keyword>
<evidence type="ECO:0000313" key="17">
    <source>
        <dbReference type="EMBL" id="RAQ30662.1"/>
    </source>
</evidence>
<dbReference type="PANTHER" id="PTHR43710">
    <property type="entry name" value="2-HYDROXYACYL-COA LYASE"/>
    <property type="match status" value="1"/>
</dbReference>
<evidence type="ECO:0000256" key="3">
    <source>
        <dbReference type="ARBA" id="ARBA00012812"/>
    </source>
</evidence>